<proteinExistence type="predicted"/>
<dbReference type="Proteomes" id="UP000191154">
    <property type="component" value="Unassembled WGS sequence"/>
</dbReference>
<evidence type="ECO:0000313" key="2">
    <source>
        <dbReference type="Proteomes" id="UP000191154"/>
    </source>
</evidence>
<dbReference type="EMBL" id="LZYZ01000001">
    <property type="protein sequence ID" value="OOM16417.1"/>
    <property type="molecule type" value="Genomic_DNA"/>
</dbReference>
<evidence type="ECO:0000313" key="1">
    <source>
        <dbReference type="EMBL" id="OOM16417.1"/>
    </source>
</evidence>
<organism evidence="1 2">
    <name type="scientific">Clostridium saccharobutylicum</name>
    <dbReference type="NCBI Taxonomy" id="169679"/>
    <lineage>
        <taxon>Bacteria</taxon>
        <taxon>Bacillati</taxon>
        <taxon>Bacillota</taxon>
        <taxon>Clostridia</taxon>
        <taxon>Eubacteriales</taxon>
        <taxon>Clostridiaceae</taxon>
        <taxon>Clostridium</taxon>
    </lineage>
</organism>
<sequence>MEILFITSKFMDYLIKTLLIKVEKHKKITFTIG</sequence>
<reference evidence="1 2" key="1">
    <citation type="submission" date="2016-05" db="EMBL/GenBank/DDBJ databases">
        <title>Microbial solvent formation.</title>
        <authorList>
            <person name="Poehlein A."/>
            <person name="Montoya Solano J.D."/>
            <person name="Flitsch S."/>
            <person name="Krabben P."/>
            <person name="Duerre P."/>
            <person name="Daniel R."/>
        </authorList>
    </citation>
    <scope>NUCLEOTIDE SEQUENCE [LARGE SCALE GENOMIC DNA]</scope>
    <source>
        <strain evidence="1 2">L1-8</strain>
    </source>
</reference>
<accession>A0A1S8NIZ8</accession>
<name>A0A1S8NIZ8_CLOSA</name>
<gene>
    <name evidence="1" type="ORF">CLOSAC_06880</name>
</gene>
<comment type="caution">
    <text evidence="1">The sequence shown here is derived from an EMBL/GenBank/DDBJ whole genome shotgun (WGS) entry which is preliminary data.</text>
</comment>
<dbReference type="AlphaFoldDB" id="A0A1S8NIZ8"/>
<protein>
    <submittedName>
        <fullName evidence="1">Uncharacterized protein</fullName>
    </submittedName>
</protein>